<comment type="similarity">
    <text evidence="7">Belongs to the light-harvesting chlorophyll a/b-binding (LHC) protein family.</text>
</comment>
<dbReference type="GO" id="GO:0016168">
    <property type="term" value="F:chlorophyll binding"/>
    <property type="evidence" value="ECO:0007669"/>
    <property type="project" value="UniProtKB-KW"/>
</dbReference>
<dbReference type="Pfam" id="PF00504">
    <property type="entry name" value="Chloroa_b-bind"/>
    <property type="match status" value="1"/>
</dbReference>
<evidence type="ECO:0000256" key="2">
    <source>
        <dbReference type="ARBA" id="ARBA00022528"/>
    </source>
</evidence>
<dbReference type="SUPFAM" id="SSF103511">
    <property type="entry name" value="Chlorophyll a-b binding protein"/>
    <property type="match status" value="1"/>
</dbReference>
<keyword evidence="3 7" id="KW-0602">Photosynthesis</keyword>
<dbReference type="GO" id="GO:0009535">
    <property type="term" value="C:chloroplast thylakoid membrane"/>
    <property type="evidence" value="ECO:0007669"/>
    <property type="project" value="UniProtKB-SubCell"/>
</dbReference>
<dbReference type="InterPro" id="IPR022796">
    <property type="entry name" value="Chloroa_b-bind"/>
</dbReference>
<evidence type="ECO:0000256" key="7">
    <source>
        <dbReference type="RuleBase" id="RU363080"/>
    </source>
</evidence>
<dbReference type="Gene3D" id="1.10.3460.10">
    <property type="entry name" value="Chlorophyll a/b binding protein domain"/>
    <property type="match status" value="1"/>
</dbReference>
<keyword evidence="7" id="KW-0604">Photosystem II</keyword>
<proteinExistence type="inferred from homology"/>
<reference evidence="8 9" key="1">
    <citation type="journal article" date="2013" name="BMC Genomics">
        <title>Reconstruction of the lipid metabolism for the microalga Monoraphidium neglectum from its genome sequence reveals characteristics suitable for biofuel production.</title>
        <authorList>
            <person name="Bogen C."/>
            <person name="Al-Dilaimi A."/>
            <person name="Albersmeier A."/>
            <person name="Wichmann J."/>
            <person name="Grundmann M."/>
            <person name="Rupp O."/>
            <person name="Lauersen K.J."/>
            <person name="Blifernez-Klassen O."/>
            <person name="Kalinowski J."/>
            <person name="Goesmann A."/>
            <person name="Mussgnug J.H."/>
            <person name="Kruse O."/>
        </authorList>
    </citation>
    <scope>NUCLEOTIDE SEQUENCE [LARGE SCALE GENOMIC DNA]</scope>
    <source>
        <strain evidence="8 9">SAG 48.87</strain>
    </source>
</reference>
<feature type="binding site" description="axial binding residue" evidence="6">
    <location>
        <position position="56"/>
    </location>
    <ligand>
        <name>chlorophyll b</name>
        <dbReference type="ChEBI" id="CHEBI:61721"/>
        <label>1</label>
    </ligand>
    <ligandPart>
        <name>Mg</name>
        <dbReference type="ChEBI" id="CHEBI:25107"/>
    </ligandPart>
</feature>
<dbReference type="GO" id="GO:0009765">
    <property type="term" value="P:photosynthesis, light harvesting"/>
    <property type="evidence" value="ECO:0007669"/>
    <property type="project" value="InterPro"/>
</dbReference>
<dbReference type="AlphaFoldDB" id="A0A0D2IXB6"/>
<dbReference type="InterPro" id="IPR001344">
    <property type="entry name" value="Chloro_AB-bd_pln"/>
</dbReference>
<keyword evidence="4 7" id="KW-0934">Plastid</keyword>
<keyword evidence="9" id="KW-1185">Reference proteome</keyword>
<dbReference type="RefSeq" id="XP_013891612.1">
    <property type="nucleotide sequence ID" value="XM_014036158.1"/>
</dbReference>
<evidence type="ECO:0000256" key="4">
    <source>
        <dbReference type="ARBA" id="ARBA00022640"/>
    </source>
</evidence>
<gene>
    <name evidence="8" type="ORF">MNEG_15370</name>
</gene>
<keyword evidence="7" id="KW-0793">Thylakoid</keyword>
<feature type="binding site" description="axial binding residue" evidence="6">
    <location>
        <position position="105"/>
    </location>
    <ligand>
        <name>chlorophyll a</name>
        <dbReference type="ChEBI" id="CHEBI:58416"/>
        <label>2</label>
    </ligand>
    <ligandPart>
        <name>Mg</name>
        <dbReference type="ChEBI" id="CHEBI:25107"/>
    </ligandPart>
</feature>
<keyword evidence="2 7" id="KW-0150">Chloroplast</keyword>
<evidence type="ECO:0000256" key="3">
    <source>
        <dbReference type="ARBA" id="ARBA00022531"/>
    </source>
</evidence>
<dbReference type="Proteomes" id="UP000054498">
    <property type="component" value="Unassembled WGS sequence"/>
</dbReference>
<evidence type="ECO:0000313" key="9">
    <source>
        <dbReference type="Proteomes" id="UP000054498"/>
    </source>
</evidence>
<feature type="binding site" evidence="6">
    <location>
        <position position="87"/>
    </location>
    <ligand>
        <name>chlorophyll a</name>
        <dbReference type="ChEBI" id="CHEBI:58416"/>
        <label>1</label>
    </ligand>
</feature>
<dbReference type="STRING" id="145388.A0A0D2IXB6"/>
<evidence type="ECO:0000256" key="1">
    <source>
        <dbReference type="ARBA" id="ARBA00022494"/>
    </source>
</evidence>
<accession>A0A0D2IXB6</accession>
<dbReference type="PANTHER" id="PTHR21649">
    <property type="entry name" value="CHLOROPHYLL A/B BINDING PROTEIN"/>
    <property type="match status" value="1"/>
</dbReference>
<evidence type="ECO:0000313" key="8">
    <source>
        <dbReference type="EMBL" id="KIY92592.1"/>
    </source>
</evidence>
<dbReference type="OrthoDB" id="423598at2759"/>
<name>A0A0D2IXB6_9CHLO</name>
<keyword evidence="5 7" id="KW-0157">Chromophore</keyword>
<feature type="binding site" evidence="6">
    <location>
        <position position="120"/>
    </location>
    <ligand>
        <name>chlorophyll a</name>
        <dbReference type="ChEBI" id="CHEBI:58416"/>
        <label>1</label>
    </ligand>
</feature>
<evidence type="ECO:0000256" key="5">
    <source>
        <dbReference type="ARBA" id="ARBA00022991"/>
    </source>
</evidence>
<evidence type="ECO:0000256" key="6">
    <source>
        <dbReference type="PIRSR" id="PIRSR601344-1"/>
    </source>
</evidence>
<comment type="subcellular location">
    <subcellularLocation>
        <location evidence="7">Plastid</location>
        <location evidence="7">Chloroplast thylakoid membrane</location>
    </subcellularLocation>
</comment>
<comment type="function">
    <text evidence="7">The light-harvesting complex (LHC) functions as a light receptor, it captures and delivers excitation energy to photosystems with which it is closely associated.</text>
</comment>
<sequence>MNTYPHPHSHKRTTPEALFTVELFLCGFVEAKRWVDFVKPGSQGEPGSFLGFESSLKGVKNGYPGGVFDPLGLTKESPEKTRDLEEKELRNGRLAMVAFAGFLAQHAATGKGPIDNLLDHVASPLTTTIWDNGVSIPLLV</sequence>
<feature type="binding site" evidence="6">
    <location>
        <position position="91"/>
    </location>
    <ligand>
        <name>chlorophyll a</name>
        <dbReference type="ChEBI" id="CHEBI:58416"/>
        <label>1</label>
    </ligand>
</feature>
<keyword evidence="7" id="KW-0603">Photosystem I</keyword>
<dbReference type="GO" id="GO:0009523">
    <property type="term" value="C:photosystem II"/>
    <property type="evidence" value="ECO:0007669"/>
    <property type="project" value="UniProtKB-KW"/>
</dbReference>
<dbReference type="KEGG" id="mng:MNEG_15370"/>
<feature type="binding site" evidence="6">
    <location>
        <position position="88"/>
    </location>
    <ligand>
        <name>chlorophyll a</name>
        <dbReference type="ChEBI" id="CHEBI:58416"/>
        <label>1</label>
    </ligand>
</feature>
<feature type="binding site" evidence="6">
    <location>
        <position position="93"/>
    </location>
    <ligand>
        <name>chlorophyll a</name>
        <dbReference type="ChEBI" id="CHEBI:58416"/>
        <label>1</label>
    </ligand>
</feature>
<organism evidence="8 9">
    <name type="scientific">Monoraphidium neglectum</name>
    <dbReference type="NCBI Taxonomy" id="145388"/>
    <lineage>
        <taxon>Eukaryota</taxon>
        <taxon>Viridiplantae</taxon>
        <taxon>Chlorophyta</taxon>
        <taxon>core chlorophytes</taxon>
        <taxon>Chlorophyceae</taxon>
        <taxon>CS clade</taxon>
        <taxon>Sphaeropleales</taxon>
        <taxon>Selenastraceae</taxon>
        <taxon>Monoraphidium</taxon>
    </lineage>
</organism>
<dbReference type="GO" id="GO:0009522">
    <property type="term" value="C:photosystem I"/>
    <property type="evidence" value="ECO:0007669"/>
    <property type="project" value="UniProtKB-KW"/>
</dbReference>
<dbReference type="EMBL" id="KK105485">
    <property type="protein sequence ID" value="KIY92592.1"/>
    <property type="molecule type" value="Genomic_DNA"/>
</dbReference>
<keyword evidence="1 6" id="KW-0148">Chlorophyll</keyword>
<dbReference type="GeneID" id="25733025"/>
<protein>
    <recommendedName>
        <fullName evidence="7">Chlorophyll a-b binding protein, chloroplastic</fullName>
    </recommendedName>
</protein>